<comment type="caution">
    <text evidence="1">The sequence shown here is derived from an EMBL/GenBank/DDBJ whole genome shotgun (WGS) entry which is preliminary data.</text>
</comment>
<dbReference type="EMBL" id="PKUQ01000001">
    <property type="protein sequence ID" value="PLW78876.1"/>
    <property type="molecule type" value="Genomic_DNA"/>
</dbReference>
<evidence type="ECO:0000313" key="2">
    <source>
        <dbReference type="EMBL" id="PLW78876.1"/>
    </source>
</evidence>
<dbReference type="AlphaFoldDB" id="A0A2N5XLS6"/>
<sequence length="94" mass="11034">MNFTYAILSNQALQTGAFVQRCQIVAISRSIDTMKTNKCSFVKFVAVANEYIFLKTIRYLPKNIRDYITKPHRADLREYPYVTDFIIFIMKIRG</sequence>
<dbReference type="Proteomes" id="UP000234881">
    <property type="component" value="Unassembled WGS sequence"/>
</dbReference>
<protein>
    <submittedName>
        <fullName evidence="1">Uncharacterized protein</fullName>
    </submittedName>
</protein>
<reference evidence="1 3" key="1">
    <citation type="submission" date="2018-01" db="EMBL/GenBank/DDBJ databases">
        <title>The draft genome sequence of Cohaesibacter sp. H1304.</title>
        <authorList>
            <person name="Wang N.-N."/>
            <person name="Du Z.-J."/>
        </authorList>
    </citation>
    <scope>NUCLEOTIDE SEQUENCE [LARGE SCALE GENOMIC DNA]</scope>
    <source>
        <strain evidence="1 3">H1304</strain>
    </source>
</reference>
<evidence type="ECO:0000313" key="1">
    <source>
        <dbReference type="EMBL" id="PLW75469.1"/>
    </source>
</evidence>
<dbReference type="EMBL" id="PKUQ01000050">
    <property type="protein sequence ID" value="PLW75469.1"/>
    <property type="molecule type" value="Genomic_DNA"/>
</dbReference>
<organism evidence="1 3">
    <name type="scientific">Cohaesibacter celericrescens</name>
    <dbReference type="NCBI Taxonomy" id="2067669"/>
    <lineage>
        <taxon>Bacteria</taxon>
        <taxon>Pseudomonadati</taxon>
        <taxon>Pseudomonadota</taxon>
        <taxon>Alphaproteobacteria</taxon>
        <taxon>Hyphomicrobiales</taxon>
        <taxon>Cohaesibacteraceae</taxon>
    </lineage>
</organism>
<gene>
    <name evidence="2" type="ORF">C0081_01140</name>
    <name evidence="1" type="ORF">C0081_19180</name>
</gene>
<evidence type="ECO:0000313" key="3">
    <source>
        <dbReference type="Proteomes" id="UP000234881"/>
    </source>
</evidence>
<name>A0A2N5XLS6_9HYPH</name>
<keyword evidence="3" id="KW-1185">Reference proteome</keyword>
<proteinExistence type="predicted"/>
<accession>A0A2N5XLS6</accession>